<dbReference type="Pfam" id="PF13450">
    <property type="entry name" value="NAD_binding_8"/>
    <property type="match status" value="1"/>
</dbReference>
<dbReference type="EMBL" id="AZHB01000042">
    <property type="protein sequence ID" value="OAA52996.1"/>
    <property type="molecule type" value="Genomic_DNA"/>
</dbReference>
<dbReference type="InterPro" id="IPR036188">
    <property type="entry name" value="FAD/NAD-bd_sf"/>
</dbReference>
<dbReference type="InterPro" id="IPR020946">
    <property type="entry name" value="Flavin_mOase-like"/>
</dbReference>
<dbReference type="InterPro" id="IPR051820">
    <property type="entry name" value="FAD-binding_MO"/>
</dbReference>
<dbReference type="GO" id="GO:0050660">
    <property type="term" value="F:flavin adenine dinucleotide binding"/>
    <property type="evidence" value="ECO:0007669"/>
    <property type="project" value="InterPro"/>
</dbReference>
<sequence>MAEKKWPSSWDVVIVGAGMSGINAAHHIQKRLPHFRVTILEERSRIGGTWDFFKYPGLRSDTDLHSFGFGWRPWKENRAIADGPSIVRYLEDAVKEDGTYHQMQFETHVVSASWSTKSQSWHIAAEKSGVSVNLDARFMILATGYYDYKEALRPNIAGLDNPQFKGQVIHPQFWPEGLDYDGKDVVIIGSGATAVTILPSMAERVNSVTMLQRSPAYIMSINNKTGGSWLHKILPQSWSFKLDRLFFICFTACVFYFCRLFPVRSRAMLEGAVAKQLPSHVSVDPHFHPRYQPWDQRVCMAPDGDFFKSLHSGKAAVETGVVKATTEDSLILDSGKTLKADIVITATGLKLRIGGHINFSVDGKPINLAERHAWRSALLQDIPNLAFMLGYVNASWTLGSEVTSEYICRILQRMERSGKTSVVPRKQKQQGVALNPQPIWNLAATYVKESQREMPVCGHVGPWRERTIYFWDLWQARYGSITDCLEYSVGY</sequence>
<keyword evidence="7" id="KW-1185">Reference proteome</keyword>
<comment type="caution">
    <text evidence="6">The sequence shown here is derived from an EMBL/GenBank/DDBJ whole genome shotgun (WGS) entry which is preliminary data.</text>
</comment>
<dbReference type="SUPFAM" id="SSF51905">
    <property type="entry name" value="FAD/NAD(P)-binding domain"/>
    <property type="match status" value="1"/>
</dbReference>
<dbReference type="AlphaFoldDB" id="A0A167LEM7"/>
<dbReference type="PANTHER" id="PTHR43872">
    <property type="entry name" value="MONOOXYGENASE, PUTATIVE (AFU_ORTHOLOGUE AFUA_8G02570)-RELATED"/>
    <property type="match status" value="1"/>
</dbReference>
<organism evidence="6 7">
    <name type="scientific">Cordyceps fumosorosea (strain ARSEF 2679)</name>
    <name type="common">Isaria fumosorosea</name>
    <dbReference type="NCBI Taxonomy" id="1081104"/>
    <lineage>
        <taxon>Eukaryota</taxon>
        <taxon>Fungi</taxon>
        <taxon>Dikarya</taxon>
        <taxon>Ascomycota</taxon>
        <taxon>Pezizomycotina</taxon>
        <taxon>Sordariomycetes</taxon>
        <taxon>Hypocreomycetidae</taxon>
        <taxon>Hypocreales</taxon>
        <taxon>Cordycipitaceae</taxon>
        <taxon>Cordyceps</taxon>
    </lineage>
</organism>
<dbReference type="GO" id="GO:0050661">
    <property type="term" value="F:NADP binding"/>
    <property type="evidence" value="ECO:0007669"/>
    <property type="project" value="InterPro"/>
</dbReference>
<evidence type="ECO:0000256" key="5">
    <source>
        <dbReference type="ARBA" id="ARBA00023033"/>
    </source>
</evidence>
<dbReference type="Proteomes" id="UP000076744">
    <property type="component" value="Unassembled WGS sequence"/>
</dbReference>
<dbReference type="PANTHER" id="PTHR43872:SF1">
    <property type="entry name" value="MONOOXYGENASE, PUTATIVE (AFU_ORTHOLOGUE AFUA_8G02570)-RELATED"/>
    <property type="match status" value="1"/>
</dbReference>
<dbReference type="OrthoDB" id="66881at2759"/>
<protein>
    <submittedName>
        <fullName evidence="6">Flavin monooxygenase-like protein</fullName>
    </submittedName>
</protein>
<dbReference type="Gene3D" id="3.50.50.60">
    <property type="entry name" value="FAD/NAD(P)-binding domain"/>
    <property type="match status" value="3"/>
</dbReference>
<keyword evidence="3" id="KW-0274">FAD</keyword>
<evidence type="ECO:0000256" key="3">
    <source>
        <dbReference type="ARBA" id="ARBA00022827"/>
    </source>
</evidence>
<evidence type="ECO:0000256" key="2">
    <source>
        <dbReference type="ARBA" id="ARBA00022630"/>
    </source>
</evidence>
<keyword evidence="5 6" id="KW-0503">Monooxygenase</keyword>
<dbReference type="Pfam" id="PF00743">
    <property type="entry name" value="FMO-like"/>
    <property type="match status" value="1"/>
</dbReference>
<evidence type="ECO:0000256" key="1">
    <source>
        <dbReference type="ARBA" id="ARBA00001974"/>
    </source>
</evidence>
<dbReference type="RefSeq" id="XP_018700081.1">
    <property type="nucleotide sequence ID" value="XM_018852767.1"/>
</dbReference>
<evidence type="ECO:0000313" key="6">
    <source>
        <dbReference type="EMBL" id="OAA52996.1"/>
    </source>
</evidence>
<name>A0A167LEM7_CORFA</name>
<keyword evidence="4" id="KW-0560">Oxidoreductase</keyword>
<evidence type="ECO:0000313" key="7">
    <source>
        <dbReference type="Proteomes" id="UP000076744"/>
    </source>
</evidence>
<evidence type="ECO:0000256" key="4">
    <source>
        <dbReference type="ARBA" id="ARBA00023002"/>
    </source>
</evidence>
<reference evidence="6 7" key="1">
    <citation type="journal article" date="2016" name="Genome Biol. Evol.">
        <title>Divergent and convergent evolution of fungal pathogenicity.</title>
        <authorList>
            <person name="Shang Y."/>
            <person name="Xiao G."/>
            <person name="Zheng P."/>
            <person name="Cen K."/>
            <person name="Zhan S."/>
            <person name="Wang C."/>
        </authorList>
    </citation>
    <scope>NUCLEOTIDE SEQUENCE [LARGE SCALE GENOMIC DNA]</scope>
    <source>
        <strain evidence="6 7">ARSEF 2679</strain>
    </source>
</reference>
<comment type="cofactor">
    <cofactor evidence="1">
        <name>FAD</name>
        <dbReference type="ChEBI" id="CHEBI:57692"/>
    </cofactor>
</comment>
<dbReference type="GO" id="GO:0004499">
    <property type="term" value="F:N,N-dimethylaniline monooxygenase activity"/>
    <property type="evidence" value="ECO:0007669"/>
    <property type="project" value="InterPro"/>
</dbReference>
<accession>A0A167LEM7</accession>
<keyword evidence="2" id="KW-0285">Flavoprotein</keyword>
<dbReference type="GeneID" id="30025456"/>
<gene>
    <name evidence="6" type="ORF">ISF_09164</name>
</gene>
<proteinExistence type="predicted"/>